<keyword evidence="6 10" id="KW-0407">Ion channel</keyword>
<accession>A0A841YGD0</accession>
<evidence type="ECO:0000313" key="11">
    <source>
        <dbReference type="EMBL" id="MBC1399316.1"/>
    </source>
</evidence>
<feature type="binding site" evidence="10">
    <location>
        <position position="74"/>
    </location>
    <ligand>
        <name>Na(+)</name>
        <dbReference type="ChEBI" id="CHEBI:29101"/>
        <note>structural</note>
    </ligand>
</feature>
<comment type="catalytic activity">
    <reaction evidence="8">
        <text>fluoride(in) = fluoride(out)</text>
        <dbReference type="Rhea" id="RHEA:76159"/>
        <dbReference type="ChEBI" id="CHEBI:17051"/>
    </reaction>
    <physiologicalReaction direction="left-to-right" evidence="8">
        <dbReference type="Rhea" id="RHEA:76160"/>
    </physiologicalReaction>
</comment>
<comment type="function">
    <text evidence="9 10">Fluoride-specific ion channel. Important for reducing fluoride concentration in the cell, thus reducing its toxicity.</text>
</comment>
<comment type="subcellular location">
    <subcellularLocation>
        <location evidence="1 10">Cell membrane</location>
        <topology evidence="1 10">Multi-pass membrane protein</topology>
    </subcellularLocation>
</comment>
<name>A0A841YGD0_9LIST</name>
<protein>
    <recommendedName>
        <fullName evidence="10">Fluoride-specific ion channel FluC</fullName>
    </recommendedName>
</protein>
<keyword evidence="3 10" id="KW-0812">Transmembrane</keyword>
<gene>
    <name evidence="10" type="primary">fluC</name>
    <name evidence="10" type="synonym">crcB</name>
    <name evidence="11" type="ORF">HB844_10580</name>
</gene>
<dbReference type="Proteomes" id="UP000571128">
    <property type="component" value="Unassembled WGS sequence"/>
</dbReference>
<evidence type="ECO:0000256" key="7">
    <source>
        <dbReference type="ARBA" id="ARBA00035120"/>
    </source>
</evidence>
<comment type="similarity">
    <text evidence="7 10">Belongs to the fluoride channel Fluc/FEX (TC 1.A.43) family.</text>
</comment>
<feature type="transmembrane region" description="Helical" evidence="10">
    <location>
        <begin position="60"/>
        <end position="80"/>
    </location>
</feature>
<keyword evidence="10" id="KW-0915">Sodium</keyword>
<dbReference type="GO" id="GO:0005886">
    <property type="term" value="C:plasma membrane"/>
    <property type="evidence" value="ECO:0007669"/>
    <property type="project" value="UniProtKB-SubCell"/>
</dbReference>
<evidence type="ECO:0000256" key="1">
    <source>
        <dbReference type="ARBA" id="ARBA00004651"/>
    </source>
</evidence>
<proteinExistence type="inferred from homology"/>
<dbReference type="AlphaFoldDB" id="A0A841YGD0"/>
<evidence type="ECO:0000256" key="5">
    <source>
        <dbReference type="ARBA" id="ARBA00023136"/>
    </source>
</evidence>
<feature type="transmembrane region" description="Helical" evidence="10">
    <location>
        <begin position="92"/>
        <end position="116"/>
    </location>
</feature>
<dbReference type="Pfam" id="PF02537">
    <property type="entry name" value="CRCB"/>
    <property type="match status" value="1"/>
</dbReference>
<evidence type="ECO:0000256" key="3">
    <source>
        <dbReference type="ARBA" id="ARBA00022692"/>
    </source>
</evidence>
<evidence type="ECO:0000256" key="2">
    <source>
        <dbReference type="ARBA" id="ARBA00022475"/>
    </source>
</evidence>
<dbReference type="RefSeq" id="WP_007548406.1">
    <property type="nucleotide sequence ID" value="NZ_JAARPY010000011.1"/>
</dbReference>
<evidence type="ECO:0000313" key="12">
    <source>
        <dbReference type="Proteomes" id="UP000571128"/>
    </source>
</evidence>
<keyword evidence="10" id="KW-0813">Transport</keyword>
<evidence type="ECO:0000256" key="6">
    <source>
        <dbReference type="ARBA" id="ARBA00023303"/>
    </source>
</evidence>
<dbReference type="PANTHER" id="PTHR28259:SF1">
    <property type="entry name" value="FLUORIDE EXPORT PROTEIN 1-RELATED"/>
    <property type="match status" value="1"/>
</dbReference>
<evidence type="ECO:0000256" key="4">
    <source>
        <dbReference type="ARBA" id="ARBA00022989"/>
    </source>
</evidence>
<evidence type="ECO:0000256" key="10">
    <source>
        <dbReference type="HAMAP-Rule" id="MF_00454"/>
    </source>
</evidence>
<keyword evidence="4 10" id="KW-1133">Transmembrane helix</keyword>
<dbReference type="GO" id="GO:0062054">
    <property type="term" value="F:fluoride channel activity"/>
    <property type="evidence" value="ECO:0007669"/>
    <property type="project" value="UniProtKB-UniRule"/>
</dbReference>
<evidence type="ECO:0000256" key="9">
    <source>
        <dbReference type="ARBA" id="ARBA00049940"/>
    </source>
</evidence>
<keyword evidence="10" id="KW-0479">Metal-binding</keyword>
<dbReference type="GO" id="GO:0046872">
    <property type="term" value="F:metal ion binding"/>
    <property type="evidence" value="ECO:0007669"/>
    <property type="project" value="UniProtKB-KW"/>
</dbReference>
<sequence>MYFFYVGIFSALGGMTRYGVGLLLAGYTFPVATLVVNLVGCFLLAVVTQVLAANPKVPKELVAGMGTGFVGAFTTFSSFSVENIELLQAGQIGVAGLYIGISLIGGLAFAKLGYIFSAKWVGHRA</sequence>
<reference evidence="11 12" key="1">
    <citation type="submission" date="2020-03" db="EMBL/GenBank/DDBJ databases">
        <title>Soil Listeria distribution.</title>
        <authorList>
            <person name="Liao J."/>
            <person name="Wiedmann M."/>
        </authorList>
    </citation>
    <scope>NUCLEOTIDE SEQUENCE [LARGE SCALE GENOMIC DNA]</scope>
    <source>
        <strain evidence="11 12">FSL L7-1645</strain>
    </source>
</reference>
<keyword evidence="10" id="KW-0406">Ion transport</keyword>
<keyword evidence="2 10" id="KW-1003">Cell membrane</keyword>
<dbReference type="InterPro" id="IPR003691">
    <property type="entry name" value="FluC"/>
</dbReference>
<keyword evidence="5 10" id="KW-0472">Membrane</keyword>
<evidence type="ECO:0000256" key="8">
    <source>
        <dbReference type="ARBA" id="ARBA00035585"/>
    </source>
</evidence>
<dbReference type="EMBL" id="JAARPY010000011">
    <property type="protein sequence ID" value="MBC1399316.1"/>
    <property type="molecule type" value="Genomic_DNA"/>
</dbReference>
<comment type="activity regulation">
    <text evidence="10">Na(+) is not transported, but it plays an essential structural role and its presence is essential for fluoride channel function.</text>
</comment>
<comment type="caution">
    <text evidence="11">The sequence shown here is derived from an EMBL/GenBank/DDBJ whole genome shotgun (WGS) entry which is preliminary data.</text>
</comment>
<dbReference type="GO" id="GO:0140114">
    <property type="term" value="P:cellular detoxification of fluoride"/>
    <property type="evidence" value="ECO:0007669"/>
    <property type="project" value="UniProtKB-UniRule"/>
</dbReference>
<dbReference type="HAMAP" id="MF_00454">
    <property type="entry name" value="FluC"/>
    <property type="match status" value="1"/>
</dbReference>
<organism evidence="11 12">
    <name type="scientific">Listeria fleischmannii</name>
    <dbReference type="NCBI Taxonomy" id="1069827"/>
    <lineage>
        <taxon>Bacteria</taxon>
        <taxon>Bacillati</taxon>
        <taxon>Bacillota</taxon>
        <taxon>Bacilli</taxon>
        <taxon>Bacillales</taxon>
        <taxon>Listeriaceae</taxon>
        <taxon>Listeria</taxon>
    </lineage>
</organism>
<feature type="binding site" evidence="10">
    <location>
        <position position="71"/>
    </location>
    <ligand>
        <name>Na(+)</name>
        <dbReference type="ChEBI" id="CHEBI:29101"/>
        <note>structural</note>
    </ligand>
</feature>
<dbReference type="PANTHER" id="PTHR28259">
    <property type="entry name" value="FLUORIDE EXPORT PROTEIN 1-RELATED"/>
    <property type="match status" value="1"/>
</dbReference>
<feature type="transmembrane region" description="Helical" evidence="10">
    <location>
        <begin position="20"/>
        <end position="48"/>
    </location>
</feature>